<evidence type="ECO:0000256" key="1">
    <source>
        <dbReference type="ARBA" id="ARBA00004123"/>
    </source>
</evidence>
<evidence type="ECO:0000256" key="3">
    <source>
        <dbReference type="ARBA" id="ARBA00022722"/>
    </source>
</evidence>
<dbReference type="GO" id="GO:0003676">
    <property type="term" value="F:nucleic acid binding"/>
    <property type="evidence" value="ECO:0007669"/>
    <property type="project" value="InterPro"/>
</dbReference>
<evidence type="ECO:0000256" key="4">
    <source>
        <dbReference type="ARBA" id="ARBA00022801"/>
    </source>
</evidence>
<dbReference type="Pfam" id="PF15870">
    <property type="entry name" value="EloA-BP1"/>
    <property type="match status" value="1"/>
</dbReference>
<feature type="compositionally biased region" description="Basic and acidic residues" evidence="7">
    <location>
        <begin position="375"/>
        <end position="394"/>
    </location>
</feature>
<feature type="compositionally biased region" description="Low complexity" evidence="7">
    <location>
        <begin position="499"/>
        <end position="520"/>
    </location>
</feature>
<feature type="compositionally biased region" description="Basic and acidic residues" evidence="7">
    <location>
        <begin position="280"/>
        <end position="330"/>
    </location>
</feature>
<dbReference type="InterPro" id="IPR013520">
    <property type="entry name" value="Ribonucl_H"/>
</dbReference>
<dbReference type="InterPro" id="IPR036397">
    <property type="entry name" value="RNaseH_sf"/>
</dbReference>
<dbReference type="GO" id="GO:0005634">
    <property type="term" value="C:nucleus"/>
    <property type="evidence" value="ECO:0007669"/>
    <property type="project" value="UniProtKB-SubCell"/>
</dbReference>
<feature type="compositionally biased region" description="Basic and acidic residues" evidence="7">
    <location>
        <begin position="259"/>
        <end position="274"/>
    </location>
</feature>
<dbReference type="CDD" id="cd06145">
    <property type="entry name" value="REX1_like"/>
    <property type="match status" value="1"/>
</dbReference>
<proteinExistence type="inferred from homology"/>
<dbReference type="EnsemblMetazoa" id="XM_014394435.2">
    <property type="protein sequence ID" value="XP_014249921.1"/>
    <property type="gene ID" value="LOC106666902"/>
</dbReference>
<dbReference type="KEGG" id="clec:106666902"/>
<dbReference type="InterPro" id="IPR031736">
    <property type="entry name" value="REXO1-like_dom"/>
</dbReference>
<dbReference type="Proteomes" id="UP000494040">
    <property type="component" value="Unassembled WGS sequence"/>
</dbReference>
<evidence type="ECO:0000256" key="5">
    <source>
        <dbReference type="ARBA" id="ARBA00022839"/>
    </source>
</evidence>
<evidence type="ECO:0000313" key="10">
    <source>
        <dbReference type="Proteomes" id="UP000494040"/>
    </source>
</evidence>
<dbReference type="InterPro" id="IPR012337">
    <property type="entry name" value="RNaseH-like_sf"/>
</dbReference>
<feature type="compositionally biased region" description="Basic and acidic residues" evidence="7">
    <location>
        <begin position="405"/>
        <end position="415"/>
    </location>
</feature>
<evidence type="ECO:0000256" key="2">
    <source>
        <dbReference type="ARBA" id="ARBA00006357"/>
    </source>
</evidence>
<accession>A0A8I6RTK9</accession>
<comment type="similarity">
    <text evidence="2">Belongs to the REXO1/REXO3 family.</text>
</comment>
<sequence>MLPSKGYFLSINCPYYESGECERPHCHFKHCKIPKDKEEENLRKTLSNLQVELNENGAHNKENKENPKTQPNVDAKVNQSTVLSNLPEITKGIDVANTGGTRSDFYKRHIPVVYAPAKPTTTFRKELSNNSRCNKYIPVVPENCPKPLNFDYKPSTNKTNADSEYQPQSLSSNNCTVSYTPSQSNKTNLDAPVDSLSMLDSEEESIINNDLDQDESLECESGVVDSTVTDERNVNGSEEDNADKTILYNHSSKHLKNSTNEESKIVTKRKENKSSKHAKDRKETSDHKEDSKRRKCNSEEEKDKHTEKTCNVKGSKDAKEKKTDSNDSKNQDSMNNESKNAKTKEKKECTKHDKSHSRVKDESKISHKSSHKSKSKSESSHSHKEERAKSDSHSLKSSSSSSKCSDNKKKSSSKHDKSHKASSSKHKESSSSNSSSSKHKSSHSSKLFEQPNKHKVEKTKKKHSSDKKDESKPHKRSHSSSNGKDEEQHFEKKPKWEIESASSSDVESVAWEPNDIIISDSSDDEQLASKNEPVVNEPSKLNKKTTSRTPDYSTVLYERWMKARETIKKNPQGRMRIAHVPNVSSLLTAKDRILSISSQQKSMPEQPPSNPVEVCEPKIVKRVAHVPRAQVQKYPKVKPDADIKIPPVVRQVCLNNLYDEFCKFFSSEESSDKALAEELDIAKRMSVAHTYQCAVAVFILRIRKNKGVIEGGKNAEAIEPLSSESIPPYTYGLTIYDCCTKYLMTESELLLHGYPQKIEGKPGCAYFNIESGRAPIKQEGKERVCINCTRSYYLDDDDMPIMDGDCVYHWGRLIKVKVYGGWTEKYTCCNQEQFMGGCQTSQYHISNTFDWECLEGFVSTKPSKKITNDHYAGVYALDCEMCSTTKGSELTRVTVVDLNGNIKYDVIVRPDNPILDYCTRFSGITEEVMATAYLRLPDVQAQLLKIFNDKTILIGHSLENDLRALRMFHNRIIDTSVLYPHRKGHPYKYALKTLTKEYLGREIQIKDSGHDSEEDAQACLELVILKIKEDCKSRKPRVIISLPGKQTRKESTEK</sequence>
<feature type="compositionally biased region" description="Polar residues" evidence="7">
    <location>
        <begin position="154"/>
        <end position="188"/>
    </location>
</feature>
<dbReference type="PANTHER" id="PTHR12801:SF82">
    <property type="entry name" value="RNA EXONUCLEASE 5"/>
    <property type="match status" value="1"/>
</dbReference>
<feature type="region of interest" description="Disordered" evidence="7">
    <location>
        <begin position="232"/>
        <end position="547"/>
    </location>
</feature>
<keyword evidence="6" id="KW-0539">Nucleus</keyword>
<name>A0A8I6RTK9_CIMLE</name>
<dbReference type="AlphaFoldDB" id="A0A8I6RTK9"/>
<evidence type="ECO:0000256" key="7">
    <source>
        <dbReference type="SAM" id="MobiDB-lite"/>
    </source>
</evidence>
<evidence type="ECO:0000259" key="8">
    <source>
        <dbReference type="SMART" id="SM00479"/>
    </source>
</evidence>
<dbReference type="FunFam" id="3.30.420.10:FF:000019">
    <property type="entry name" value="RNA exonuclease NEF-sp"/>
    <property type="match status" value="1"/>
</dbReference>
<comment type="subcellular location">
    <subcellularLocation>
        <location evidence="1">Nucleus</location>
    </subcellularLocation>
</comment>
<keyword evidence="10" id="KW-1185">Reference proteome</keyword>
<organism evidence="9 10">
    <name type="scientific">Cimex lectularius</name>
    <name type="common">Bed bug</name>
    <name type="synonym">Acanthia lectularia</name>
    <dbReference type="NCBI Taxonomy" id="79782"/>
    <lineage>
        <taxon>Eukaryota</taxon>
        <taxon>Metazoa</taxon>
        <taxon>Ecdysozoa</taxon>
        <taxon>Arthropoda</taxon>
        <taxon>Hexapoda</taxon>
        <taxon>Insecta</taxon>
        <taxon>Pterygota</taxon>
        <taxon>Neoptera</taxon>
        <taxon>Paraneoptera</taxon>
        <taxon>Hemiptera</taxon>
        <taxon>Heteroptera</taxon>
        <taxon>Panheteroptera</taxon>
        <taxon>Cimicomorpha</taxon>
        <taxon>Cimicidae</taxon>
        <taxon>Cimex</taxon>
    </lineage>
</organism>
<evidence type="ECO:0000256" key="6">
    <source>
        <dbReference type="ARBA" id="ARBA00023242"/>
    </source>
</evidence>
<dbReference type="OrthoDB" id="206335at2759"/>
<protein>
    <recommendedName>
        <fullName evidence="8">Exonuclease domain-containing protein</fullName>
    </recommendedName>
</protein>
<feature type="compositionally biased region" description="Basic residues" evidence="7">
    <location>
        <begin position="453"/>
        <end position="465"/>
    </location>
</feature>
<feature type="compositionally biased region" description="Basic and acidic residues" evidence="7">
    <location>
        <begin position="58"/>
        <end position="67"/>
    </location>
</feature>
<dbReference type="InterPro" id="IPR034922">
    <property type="entry name" value="REX1-like_exo"/>
</dbReference>
<feature type="region of interest" description="Disordered" evidence="7">
    <location>
        <begin position="151"/>
        <end position="192"/>
    </location>
</feature>
<dbReference type="RefSeq" id="XP_014249921.1">
    <property type="nucleotide sequence ID" value="XM_014394435.2"/>
</dbReference>
<dbReference type="GeneID" id="106666902"/>
<keyword evidence="3" id="KW-0540">Nuclease</keyword>
<evidence type="ECO:0000313" key="9">
    <source>
        <dbReference type="EnsemblMetazoa" id="XP_014249921.1"/>
    </source>
</evidence>
<dbReference type="GO" id="GO:0004527">
    <property type="term" value="F:exonuclease activity"/>
    <property type="evidence" value="ECO:0007669"/>
    <property type="project" value="UniProtKB-KW"/>
</dbReference>
<dbReference type="InterPro" id="IPR047021">
    <property type="entry name" value="REXO1/3/4-like"/>
</dbReference>
<dbReference type="OMA" id="NIRMQYY"/>
<feature type="compositionally biased region" description="Basic and acidic residues" evidence="7">
    <location>
        <begin position="339"/>
        <end position="365"/>
    </location>
</feature>
<feature type="region of interest" description="Disordered" evidence="7">
    <location>
        <begin position="55"/>
        <end position="74"/>
    </location>
</feature>
<feature type="domain" description="Exonuclease" evidence="8">
    <location>
        <begin position="873"/>
        <end position="1032"/>
    </location>
</feature>
<dbReference type="Gene3D" id="3.30.420.10">
    <property type="entry name" value="Ribonuclease H-like superfamily/Ribonuclease H"/>
    <property type="match status" value="1"/>
</dbReference>
<feature type="compositionally biased region" description="Low complexity" evidence="7">
    <location>
        <begin position="395"/>
        <end position="404"/>
    </location>
</feature>
<keyword evidence="5" id="KW-0269">Exonuclease</keyword>
<feature type="compositionally biased region" description="Basic and acidic residues" evidence="7">
    <location>
        <begin position="483"/>
        <end position="498"/>
    </location>
</feature>
<dbReference type="SMART" id="SM00479">
    <property type="entry name" value="EXOIII"/>
    <property type="match status" value="1"/>
</dbReference>
<dbReference type="SUPFAM" id="SSF53098">
    <property type="entry name" value="Ribonuclease H-like"/>
    <property type="match status" value="1"/>
</dbReference>
<reference evidence="9" key="1">
    <citation type="submission" date="2022-01" db="UniProtKB">
        <authorList>
            <consortium name="EnsemblMetazoa"/>
        </authorList>
    </citation>
    <scope>IDENTIFICATION</scope>
</reference>
<keyword evidence="4" id="KW-0378">Hydrolase</keyword>
<dbReference type="PANTHER" id="PTHR12801">
    <property type="entry name" value="RNA EXONUCLEASE REXO1 / RECO3 FAMILY MEMBER-RELATED"/>
    <property type="match status" value="1"/>
</dbReference>